<accession>A0A1X1W703</accession>
<keyword evidence="3" id="KW-0804">Transcription</keyword>
<dbReference type="InterPro" id="IPR001647">
    <property type="entry name" value="HTH_TetR"/>
</dbReference>
<reference evidence="7 8" key="1">
    <citation type="submission" date="2016-01" db="EMBL/GenBank/DDBJ databases">
        <title>The new phylogeny of the genus Mycobacterium.</title>
        <authorList>
            <person name="Tarcisio F."/>
            <person name="Conor M."/>
            <person name="Antonella G."/>
            <person name="Elisabetta G."/>
            <person name="Giulia F.S."/>
            <person name="Sara T."/>
            <person name="Anna F."/>
            <person name="Clotilde B."/>
            <person name="Roberto B."/>
            <person name="Veronica D.S."/>
            <person name="Fabio R."/>
            <person name="Monica P."/>
            <person name="Olivier J."/>
            <person name="Enrico T."/>
            <person name="Nicola S."/>
        </authorList>
    </citation>
    <scope>NUCLEOTIDE SEQUENCE [LARGE SCALE GENOMIC DNA]</scope>
    <source>
        <strain evidence="7 8">DSM 45541</strain>
    </source>
</reference>
<feature type="region of interest" description="Disordered" evidence="5">
    <location>
        <begin position="1"/>
        <end position="27"/>
    </location>
</feature>
<evidence type="ECO:0000313" key="8">
    <source>
        <dbReference type="Proteomes" id="UP000193622"/>
    </source>
</evidence>
<evidence type="ECO:0000256" key="5">
    <source>
        <dbReference type="SAM" id="MobiDB-lite"/>
    </source>
</evidence>
<dbReference type="InterPro" id="IPR009057">
    <property type="entry name" value="Homeodomain-like_sf"/>
</dbReference>
<feature type="domain" description="HTH tetR-type" evidence="6">
    <location>
        <begin position="26"/>
        <end position="86"/>
    </location>
</feature>
<dbReference type="GO" id="GO:0003700">
    <property type="term" value="F:DNA-binding transcription factor activity"/>
    <property type="evidence" value="ECO:0007669"/>
    <property type="project" value="TreeGrafter"/>
</dbReference>
<dbReference type="InterPro" id="IPR050109">
    <property type="entry name" value="HTH-type_TetR-like_transc_reg"/>
</dbReference>
<keyword evidence="1" id="KW-0805">Transcription regulation</keyword>
<evidence type="ECO:0000256" key="4">
    <source>
        <dbReference type="PROSITE-ProRule" id="PRU00335"/>
    </source>
</evidence>
<dbReference type="PROSITE" id="PS50977">
    <property type="entry name" value="HTH_TETR_2"/>
    <property type="match status" value="1"/>
</dbReference>
<dbReference type="Proteomes" id="UP000193622">
    <property type="component" value="Unassembled WGS sequence"/>
</dbReference>
<evidence type="ECO:0000256" key="2">
    <source>
        <dbReference type="ARBA" id="ARBA00023125"/>
    </source>
</evidence>
<organism evidence="7 8">
    <name type="scientific">Mycolicibacterium iranicum</name>
    <name type="common">Mycobacterium iranicum</name>
    <dbReference type="NCBI Taxonomy" id="912594"/>
    <lineage>
        <taxon>Bacteria</taxon>
        <taxon>Bacillati</taxon>
        <taxon>Actinomycetota</taxon>
        <taxon>Actinomycetes</taxon>
        <taxon>Mycobacteriales</taxon>
        <taxon>Mycobacteriaceae</taxon>
        <taxon>Mycolicibacterium</taxon>
    </lineage>
</organism>
<dbReference type="EMBL" id="LQPC01000065">
    <property type="protein sequence ID" value="ORV82397.1"/>
    <property type="molecule type" value="Genomic_DNA"/>
</dbReference>
<dbReference type="PANTHER" id="PTHR30055">
    <property type="entry name" value="HTH-TYPE TRANSCRIPTIONAL REGULATOR RUTR"/>
    <property type="match status" value="1"/>
</dbReference>
<dbReference type="Pfam" id="PF00440">
    <property type="entry name" value="TetR_N"/>
    <property type="match status" value="1"/>
</dbReference>
<dbReference type="PRINTS" id="PR00455">
    <property type="entry name" value="HTHTETR"/>
</dbReference>
<sequence length="222" mass="24067">MAERNSARTPQRRPRGRPAGGGNTSEQAKTVLMDAAERLILERGFQASTMELIAREAGYSRAAMYRHFPSRQHLLEALVARKTRKHQVEITARLPESACLADILVESLVIVATELVDDPLLQTLSEQTDDGSVAHLVADAASLPDLVEQLVGAMVDDAAGQQLRPGLDAGDVAQFIITTSLTMLLGVIPEIQNPDTARRYIETFVLPAILADPPAPRPVFGQ</sequence>
<evidence type="ECO:0000256" key="1">
    <source>
        <dbReference type="ARBA" id="ARBA00023015"/>
    </source>
</evidence>
<evidence type="ECO:0000313" key="7">
    <source>
        <dbReference type="EMBL" id="ORV82397.1"/>
    </source>
</evidence>
<feature type="DNA-binding region" description="H-T-H motif" evidence="4">
    <location>
        <begin position="49"/>
        <end position="68"/>
    </location>
</feature>
<evidence type="ECO:0000259" key="6">
    <source>
        <dbReference type="PROSITE" id="PS50977"/>
    </source>
</evidence>
<dbReference type="AlphaFoldDB" id="A0A1X1W703"/>
<comment type="caution">
    <text evidence="7">The sequence shown here is derived from an EMBL/GenBank/DDBJ whole genome shotgun (WGS) entry which is preliminary data.</text>
</comment>
<keyword evidence="2 4" id="KW-0238">DNA-binding</keyword>
<dbReference type="GO" id="GO:0000976">
    <property type="term" value="F:transcription cis-regulatory region binding"/>
    <property type="evidence" value="ECO:0007669"/>
    <property type="project" value="TreeGrafter"/>
</dbReference>
<dbReference type="SUPFAM" id="SSF46689">
    <property type="entry name" value="Homeodomain-like"/>
    <property type="match status" value="1"/>
</dbReference>
<gene>
    <name evidence="7" type="ORF">AWC12_27715</name>
</gene>
<evidence type="ECO:0000256" key="3">
    <source>
        <dbReference type="ARBA" id="ARBA00023163"/>
    </source>
</evidence>
<proteinExistence type="predicted"/>
<name>A0A1X1W703_MYCIR</name>
<dbReference type="Gene3D" id="1.10.357.10">
    <property type="entry name" value="Tetracycline Repressor, domain 2"/>
    <property type="match status" value="1"/>
</dbReference>
<protein>
    <submittedName>
        <fullName evidence="7">TetR family transcriptional regulator</fullName>
    </submittedName>
</protein>
<dbReference type="PANTHER" id="PTHR30055:SF234">
    <property type="entry name" value="HTH-TYPE TRANSCRIPTIONAL REGULATOR BETI"/>
    <property type="match status" value="1"/>
</dbReference>